<comment type="caution">
    <text evidence="1">The sequence shown here is derived from an EMBL/GenBank/DDBJ whole genome shotgun (WGS) entry which is preliminary data.</text>
</comment>
<dbReference type="InterPro" id="IPR024420">
    <property type="entry name" value="TRAPP_III_complex_Trs85"/>
</dbReference>
<evidence type="ECO:0008006" key="3">
    <source>
        <dbReference type="Google" id="ProtNLM"/>
    </source>
</evidence>
<keyword evidence="2" id="KW-1185">Reference proteome</keyword>
<evidence type="ECO:0000313" key="2">
    <source>
        <dbReference type="Proteomes" id="UP001470230"/>
    </source>
</evidence>
<gene>
    <name evidence="1" type="ORF">M9Y10_035085</name>
</gene>
<evidence type="ECO:0000313" key="1">
    <source>
        <dbReference type="EMBL" id="KAK8890312.1"/>
    </source>
</evidence>
<dbReference type="Proteomes" id="UP001470230">
    <property type="component" value="Unassembled WGS sequence"/>
</dbReference>
<sequence length="1084" mass="124743">MIDPKTYVPQRFSPLFAIIVDDDVNKIMKPSNLNFIELFTALAIKECIRVVPMEQVRQTDFEDFYRKLLQKTTSYSESFSTVEFEENDTTQPLFSPYTGSTVTALHYPSKESMNPPWCQFAFTTLYKSEQFSNFNFCDQPQCVLYVTNANKTPLSEQIIRSSLIFPEWMTEFVENIPIINIAIYDGLTQEKYPKIDNLGFFDVFCIPFRTRQQGAPGGIDPVDLRNLFHNDSSILNRENVGEFMTETDLNNFTQVINSVAARVKTSLSLQIQSLETENNNNKQFKNKVNRFFHKKNSVDRTTRYLNVPWRKIIRLQLGCYYLISQRYKESRKMLKQFIKTIKDNFLDLKLYTQFLRGMAAQQMPDHEKQFREDIMSVLNNSLSNNLLFDIYVPLIIGEFRLKQANFPVAINLYEEIKKKFVKKIPNDYRPLINALVEERLAGIYMLDNRPRLSLLYTSTAAQNYLTCDQTNHALRCLIWLIRGLPHDSWQYLYQNATLIKAEILLSLSQAQRSLKEYQFLLSLPDLSQLLQRKVITEFWVPFNDPKGSGAVIRLNSLLEVKKLLLIDTSQPEYWNLKRSQFSDFLETFFEFMKREQKVKITMAEWFDTNDGPLGQNLPGSSNIISVGNPVYISIDLYNRFVFTINLSKANFSVEYEGNVSNDTENDNYSIQFLGKIEDIKGLSTSRLTFKFIPRVEGNFKINKFFKNYWGSAETEVDCGPLTFCAKNDVPLLTMSFQDFNDEFPAYGVMRFSVVIKNSSSYSTVNSFYLAFDNSDLIISDTEKGERMGMFTFINIKKQLLPGQNVTVPLLFHGISPTTVLTRFIVAFSSNRIATYAIKKISVIDLVKIDAKIIEKTNDIGNYIVYCSIKGSINGITVQGVINRNSKFIRSIKCQSKQVKALSAGQICSIVSFASEESETKAEPWRSSFFSNDKNESLALIFQFPEIRIPAQAPIRFVQKSYDTKLKIELPPIVKASLRIKSICKVWIVNPPQDKEDYELYITPMKILAGETGDDDTDCGEVAGCKWVGITKTKLCKNNNFTAEFSFVAFRLGIYHVSGFIVSENGNFVKRKEIKMMQSFRVDPA</sequence>
<accession>A0ABR2KIQ4</accession>
<proteinExistence type="predicted"/>
<name>A0ABR2KIQ4_9EUKA</name>
<dbReference type="PANTHER" id="PTHR12975">
    <property type="entry name" value="TRANSPORT PROTEIN TRAPP"/>
    <property type="match status" value="1"/>
</dbReference>
<organism evidence="1 2">
    <name type="scientific">Tritrichomonas musculus</name>
    <dbReference type="NCBI Taxonomy" id="1915356"/>
    <lineage>
        <taxon>Eukaryota</taxon>
        <taxon>Metamonada</taxon>
        <taxon>Parabasalia</taxon>
        <taxon>Tritrichomonadida</taxon>
        <taxon>Tritrichomonadidae</taxon>
        <taxon>Tritrichomonas</taxon>
    </lineage>
</organism>
<reference evidence="1 2" key="1">
    <citation type="submission" date="2024-04" db="EMBL/GenBank/DDBJ databases">
        <title>Tritrichomonas musculus Genome.</title>
        <authorList>
            <person name="Alves-Ferreira E."/>
            <person name="Grigg M."/>
            <person name="Lorenzi H."/>
            <person name="Galac M."/>
        </authorList>
    </citation>
    <scope>NUCLEOTIDE SEQUENCE [LARGE SCALE GENOMIC DNA]</scope>
    <source>
        <strain evidence="1 2">EAF2021</strain>
    </source>
</reference>
<dbReference type="PANTHER" id="PTHR12975:SF6">
    <property type="entry name" value="TRAFFICKING PROTEIN PARTICLE COMPLEX SUBUNIT 8"/>
    <property type="match status" value="1"/>
</dbReference>
<dbReference type="EMBL" id="JAPFFF010000005">
    <property type="protein sequence ID" value="KAK8890312.1"/>
    <property type="molecule type" value="Genomic_DNA"/>
</dbReference>
<protein>
    <recommendedName>
        <fullName evidence="3">Trafficking protein particle complex subunit 11 domain-containing protein</fullName>
    </recommendedName>
</protein>